<evidence type="ECO:0000313" key="7">
    <source>
        <dbReference type="EMBL" id="CEM08489.1"/>
    </source>
</evidence>
<keyword evidence="3" id="KW-0862">Zinc</keyword>
<feature type="region of interest" description="Disordered" evidence="5">
    <location>
        <begin position="841"/>
        <end position="863"/>
    </location>
</feature>
<evidence type="ECO:0000256" key="4">
    <source>
        <dbReference type="PROSITE-ProRule" id="PRU00134"/>
    </source>
</evidence>
<feature type="compositionally biased region" description="Basic and acidic residues" evidence="5">
    <location>
        <begin position="928"/>
        <end position="938"/>
    </location>
</feature>
<evidence type="ECO:0000256" key="5">
    <source>
        <dbReference type="SAM" id="MobiDB-lite"/>
    </source>
</evidence>
<feature type="compositionally biased region" description="Basic and acidic residues" evidence="5">
    <location>
        <begin position="841"/>
        <end position="854"/>
    </location>
</feature>
<dbReference type="EMBL" id="CDMZ01000176">
    <property type="protein sequence ID" value="CEM08489.1"/>
    <property type="molecule type" value="Genomic_DNA"/>
</dbReference>
<reference evidence="7" key="1">
    <citation type="submission" date="2014-11" db="EMBL/GenBank/DDBJ databases">
        <authorList>
            <person name="Otto D Thomas"/>
            <person name="Naeem Raeece"/>
        </authorList>
    </citation>
    <scope>NUCLEOTIDE SEQUENCE</scope>
</reference>
<dbReference type="SUPFAM" id="SSF144232">
    <property type="entry name" value="HIT/MYND zinc finger-like"/>
    <property type="match status" value="1"/>
</dbReference>
<sequence>MSGDAQRSFFLPLVNVDGLDAPTPRAVKALSDSLDRGVRALAAGDEATGFALLAKGFMSAEIRWIDVREVLRLNRGLVSRLSAERAPDIFSVKEASELTESQRHAFLVKAHVKEHMRQNPRSEIARYTRLFPIDAVVKAYEGKKKMAAGETEQAIMDIKKALQMDERTNMTSYWSLFTLTYGLYLNTAFPQDQVYWAESRRALESFTRLAPPCHWHSACAFFMLFIINFEVFTGENAVELTENVPKGRRKGTLSRLLSRLPPSKVDELLETYRKGLRCLEMRSKWLPPLGKDQMEDTVGPAKALAKLFSEVVKENEPEGQRSTADDLKLLKECALCGRKDASLLKCSRCGIAAYCGKEHQKEHWKTHKGECAQLQKAAEMRLKDNHAIHERVRREGDGEEGQSLSWNPINSSSMASIPRSAFEAEVPIPRREAATTEVHVVFHPSHLPEDALDRLQTVRERTRNPMQVKFHMYGSPETATKLREEVFGVASGSSCIVLLNRGRYTPAGLGMSASGDERNRSVRRSVEIVGVNAPRSLVVLYQDEEDEGDDEKETLLTVKQAEDQTCNRCIVRLANLTLEVGCSEGVVCEAYSRGASNEIPPNRKAALVMENVQILCGAVGADAEAARGTQEWGVPQTVGGCARPRGGRGGCSDSEGPWSPGVTVGMGGELFMAECVIRDGPLAGVQVSLGGSAVFRRCKFSGLGKGEEEPLDEDHIQGAQPALSLNEGSNVRLWGCTFEDNEGHAVQFDSRGPGGVCSLPDDTEREAAFKIMGNGRLETPTALDLAMLRLAINGGATDVTAKEKAVQIEAEARARRDLWRRGGSYSLAGPCVFRNNCRSVRDPTEETQRDRRYDSPAAWHSPESEIGQRMTMQKQGRMQLGDVLMQGLGLPSPADPNAPVGMRESFADFLKSMARAVEGDESAGSPEEGGHEGARLGSDEAASMSADEGEGSEASALD</sequence>
<dbReference type="GO" id="GO:0008270">
    <property type="term" value="F:zinc ion binding"/>
    <property type="evidence" value="ECO:0007669"/>
    <property type="project" value="UniProtKB-KW"/>
</dbReference>
<feature type="region of interest" description="Disordered" evidence="5">
    <location>
        <begin position="912"/>
        <end position="958"/>
    </location>
</feature>
<dbReference type="InterPro" id="IPR002893">
    <property type="entry name" value="Znf_MYND"/>
</dbReference>
<accession>A0A0G4F783</accession>
<feature type="domain" description="MYND-type" evidence="6">
    <location>
        <begin position="333"/>
        <end position="371"/>
    </location>
</feature>
<dbReference type="VEuPathDB" id="CryptoDB:Cvel_2908"/>
<organism evidence="7">
    <name type="scientific">Chromera velia CCMP2878</name>
    <dbReference type="NCBI Taxonomy" id="1169474"/>
    <lineage>
        <taxon>Eukaryota</taxon>
        <taxon>Sar</taxon>
        <taxon>Alveolata</taxon>
        <taxon>Colpodellida</taxon>
        <taxon>Chromeraceae</taxon>
        <taxon>Chromera</taxon>
    </lineage>
</organism>
<protein>
    <recommendedName>
        <fullName evidence="6">MYND-type domain-containing protein</fullName>
    </recommendedName>
</protein>
<dbReference type="Gene3D" id="6.10.140.2220">
    <property type="match status" value="1"/>
</dbReference>
<keyword evidence="2 4" id="KW-0863">Zinc-finger</keyword>
<dbReference type="PROSITE" id="PS50865">
    <property type="entry name" value="ZF_MYND_2"/>
    <property type="match status" value="1"/>
</dbReference>
<dbReference type="Pfam" id="PF01753">
    <property type="entry name" value="zf-MYND"/>
    <property type="match status" value="1"/>
</dbReference>
<evidence type="ECO:0000256" key="3">
    <source>
        <dbReference type="ARBA" id="ARBA00022833"/>
    </source>
</evidence>
<keyword evidence="1" id="KW-0479">Metal-binding</keyword>
<gene>
    <name evidence="7" type="ORF">Cvel_2908</name>
</gene>
<evidence type="ECO:0000256" key="2">
    <source>
        <dbReference type="ARBA" id="ARBA00022771"/>
    </source>
</evidence>
<name>A0A0G4F783_9ALVE</name>
<dbReference type="PROSITE" id="PS01360">
    <property type="entry name" value="ZF_MYND_1"/>
    <property type="match status" value="1"/>
</dbReference>
<proteinExistence type="predicted"/>
<evidence type="ECO:0000256" key="1">
    <source>
        <dbReference type="ARBA" id="ARBA00022723"/>
    </source>
</evidence>
<evidence type="ECO:0000259" key="6">
    <source>
        <dbReference type="PROSITE" id="PS50865"/>
    </source>
</evidence>
<dbReference type="AlphaFoldDB" id="A0A0G4F783"/>